<evidence type="ECO:0000313" key="2">
    <source>
        <dbReference type="EMBL" id="ORV89486.1"/>
    </source>
</evidence>
<evidence type="ECO:0000256" key="1">
    <source>
        <dbReference type="SAM" id="MobiDB-lite"/>
    </source>
</evidence>
<organism evidence="2 3">
    <name type="scientific">Mycolicibacterium iranicum</name>
    <name type="common">Mycobacterium iranicum</name>
    <dbReference type="NCBI Taxonomy" id="912594"/>
    <lineage>
        <taxon>Bacteria</taxon>
        <taxon>Bacillati</taxon>
        <taxon>Actinomycetota</taxon>
        <taxon>Actinomycetes</taxon>
        <taxon>Mycobacteriales</taxon>
        <taxon>Mycobacteriaceae</taxon>
        <taxon>Mycolicibacterium</taxon>
    </lineage>
</organism>
<reference evidence="2 3" key="1">
    <citation type="submission" date="2016-01" db="EMBL/GenBank/DDBJ databases">
        <title>The new phylogeny of the genus Mycobacterium.</title>
        <authorList>
            <person name="Tarcisio F."/>
            <person name="Conor M."/>
            <person name="Antonella G."/>
            <person name="Elisabetta G."/>
            <person name="Giulia F.S."/>
            <person name="Sara T."/>
            <person name="Anna F."/>
            <person name="Clotilde B."/>
            <person name="Roberto B."/>
            <person name="Veronica D.S."/>
            <person name="Fabio R."/>
            <person name="Monica P."/>
            <person name="Olivier J."/>
            <person name="Enrico T."/>
            <person name="Nicola S."/>
        </authorList>
    </citation>
    <scope>NUCLEOTIDE SEQUENCE [LARGE SCALE GENOMIC DNA]</scope>
    <source>
        <strain evidence="2 3">DSM 45541</strain>
    </source>
</reference>
<proteinExistence type="predicted"/>
<protein>
    <submittedName>
        <fullName evidence="2">Uncharacterized protein</fullName>
    </submittedName>
</protein>
<dbReference type="EMBL" id="LQPC01000026">
    <property type="protein sequence ID" value="ORV89486.1"/>
    <property type="molecule type" value="Genomic_DNA"/>
</dbReference>
<feature type="region of interest" description="Disordered" evidence="1">
    <location>
        <begin position="60"/>
        <end position="82"/>
    </location>
</feature>
<dbReference type="AlphaFoldDB" id="A0A1X1WS61"/>
<sequence>MTSNGAGVAHDDLAAVLANLATVVAEEAARNNGFRARLSEVLGVSRPLATVDGEAEAIARPATAGAAKPQPKRGRRAPGPWDPYTVYAEVGETGLTERLNELELEQLRDIVAEHGMNHDGKAMRWKTADRVVGRIVERVVDRAGKGDAFRSA</sequence>
<dbReference type="RefSeq" id="WP_085173425.1">
    <property type="nucleotide sequence ID" value="NZ_LQPC01000026.1"/>
</dbReference>
<gene>
    <name evidence="2" type="ORF">AWC12_08630</name>
</gene>
<accession>A0A1X1WS61</accession>
<comment type="caution">
    <text evidence="2">The sequence shown here is derived from an EMBL/GenBank/DDBJ whole genome shotgun (WGS) entry which is preliminary data.</text>
</comment>
<dbReference type="Proteomes" id="UP000193622">
    <property type="component" value="Unassembled WGS sequence"/>
</dbReference>
<name>A0A1X1WS61_MYCIR</name>
<evidence type="ECO:0000313" key="3">
    <source>
        <dbReference type="Proteomes" id="UP000193622"/>
    </source>
</evidence>